<dbReference type="Gene3D" id="6.10.20.100">
    <property type="match status" value="1"/>
</dbReference>
<dbReference type="KEGG" id="vdi:Vdis_2316"/>
<dbReference type="Gene3D" id="3.40.50.11750">
    <property type="entry name" value="HypD, alpha/beta domain 1"/>
    <property type="match status" value="2"/>
</dbReference>
<dbReference type="Pfam" id="PF01924">
    <property type="entry name" value="HypD"/>
    <property type="match status" value="1"/>
</dbReference>
<keyword evidence="3" id="KW-0408">Iron</keyword>
<dbReference type="InterPro" id="IPR042244">
    <property type="entry name" value="HypD_2_sf"/>
</dbReference>
<evidence type="ECO:0000256" key="3">
    <source>
        <dbReference type="ARBA" id="ARBA00023004"/>
    </source>
</evidence>
<dbReference type="OrthoDB" id="372075at2157"/>
<dbReference type="RefSeq" id="WP_013337409.1">
    <property type="nucleotide sequence ID" value="NC_014537.1"/>
</dbReference>
<gene>
    <name evidence="4" type="ordered locus">Vdis_2316</name>
</gene>
<keyword evidence="2" id="KW-0479">Metal-binding</keyword>
<dbReference type="Proteomes" id="UP000006681">
    <property type="component" value="Chromosome"/>
</dbReference>
<dbReference type="GO" id="GO:0051604">
    <property type="term" value="P:protein maturation"/>
    <property type="evidence" value="ECO:0007669"/>
    <property type="project" value="TreeGrafter"/>
</dbReference>
<evidence type="ECO:0000256" key="2">
    <source>
        <dbReference type="ARBA" id="ARBA00022723"/>
    </source>
</evidence>
<sequence length="428" mass="47221">MSISTSCMGNSPACFPSPSIDCWKCPVITSRIRVAEEIFRRNLEVTRRLRDYIMKFSDYLSRNYGKDYVFKIMDFCGTHEWTIVHFGIRSLVPKNIELVAGPGCPVCVTPSYYIEQAIRLALDGVVIYTYGDTFRLPAITPVKGAKSLAEAKAMGADVRITHSLVHAIIDAKRHGKDSLFLGIGFETVAPGYAEALIKRLPPPNLKILSLVKLTPPAAFYSLDILREKPTDYPVMGVIAPGHVSTIIGGKAWTPIAENYGIPVVVAGFEPNDVLMAIAEILRQLVRDEVKVVIEYTRAVRWEGDVKAQSAIRTVFETVDSPWRGIGYIPKSGLALRDDYREYNGFEYFGIKDLTPETWRYDLPPGCKCAEVTLGKAKPTDCPLFMKQCTPDHPVGPCMVSMEGACAVWARFGGGGLALDIAKDLGLMG</sequence>
<dbReference type="AlphaFoldDB" id="E1QQS2"/>
<dbReference type="eggNOG" id="arCOG04428">
    <property type="taxonomic scope" value="Archaea"/>
</dbReference>
<reference evidence="4 5" key="1">
    <citation type="journal article" date="2010" name="Stand. Genomic Sci.">
        <title>Complete genome sequence of Vulcanisaeta distributa type strain (IC-017).</title>
        <authorList>
            <person name="Mavromatis K."/>
            <person name="Sikorski J."/>
            <person name="Pabst E."/>
            <person name="Teshima H."/>
            <person name="Lapidus A."/>
            <person name="Lucas S."/>
            <person name="Nolan M."/>
            <person name="Glavina Del Rio T."/>
            <person name="Cheng J.F."/>
            <person name="Bruce D."/>
            <person name="Goodwin L."/>
            <person name="Pitluck S."/>
            <person name="Liolios K."/>
            <person name="Ivanova N."/>
            <person name="Mikhailova N."/>
            <person name="Pati A."/>
            <person name="Chen A."/>
            <person name="Palaniappan K."/>
            <person name="Land M."/>
            <person name="Hauser L."/>
            <person name="Chang Y.J."/>
            <person name="Jeffries C.D."/>
            <person name="Rohde M."/>
            <person name="Spring S."/>
            <person name="Goker M."/>
            <person name="Wirth R."/>
            <person name="Woyke T."/>
            <person name="Bristow J."/>
            <person name="Eisen J.A."/>
            <person name="Markowitz V."/>
            <person name="Hugenholtz P."/>
            <person name="Klenk H.P."/>
            <person name="Kyrpides N.C."/>
        </authorList>
    </citation>
    <scope>NUCLEOTIDE SEQUENCE [LARGE SCALE GENOMIC DNA]</scope>
    <source>
        <strain evidence="5">DSM 14429 / JCM 11212 / NBRC 100878 / IC-017</strain>
    </source>
</reference>
<accession>E1QQS2</accession>
<dbReference type="PANTHER" id="PTHR30149:SF0">
    <property type="entry name" value="HYDROGENASE MATURATION FACTOR HYPD"/>
    <property type="match status" value="1"/>
</dbReference>
<dbReference type="PANTHER" id="PTHR30149">
    <property type="entry name" value="HYDROGENASE PROTEIN ASSEMBLY PROTEIN HYPD"/>
    <property type="match status" value="1"/>
</dbReference>
<reference evidence="5" key="2">
    <citation type="journal article" date="2010" name="Stand. Genomic Sci.">
        <title>Complete genome sequence of Vulcanisaeta distributa type strain (IC-017T).</title>
        <authorList>
            <person name="Mavromatis K."/>
            <person name="Sikorski J."/>
            <person name="Pabst E."/>
            <person name="Teshima H."/>
            <person name="Lapidus A."/>
            <person name="Lucas S."/>
            <person name="Nolan M."/>
            <person name="Glavina Del Rio T."/>
            <person name="Cheng J."/>
            <person name="Bruce D."/>
            <person name="Goodwin L."/>
            <person name="Pitluck S."/>
            <person name="Liolios K."/>
            <person name="Ivanova N."/>
            <person name="Mikhailova N."/>
            <person name="Pati A."/>
            <person name="Chen A."/>
            <person name="Palaniappan K."/>
            <person name="Land M."/>
            <person name="Hauser L."/>
            <person name="Chang Y."/>
            <person name="Jeffries C."/>
            <person name="Rohde M."/>
            <person name="Spring S."/>
            <person name="Goker M."/>
            <person name="Wirth R."/>
            <person name="Woyke T."/>
            <person name="Bristow J."/>
            <person name="Eisen J."/>
            <person name="Markowitz V."/>
            <person name="Hugenholtz P."/>
            <person name="Klenk H."/>
            <person name="Kyrpides N."/>
        </authorList>
    </citation>
    <scope>NUCLEOTIDE SEQUENCE [LARGE SCALE GENOMIC DNA]</scope>
    <source>
        <strain evidence="5">DSM 14429 / JCM 11212 / NBRC 100878 / IC-017</strain>
    </source>
</reference>
<dbReference type="STRING" id="572478.Vdis_2316"/>
<dbReference type="GO" id="GO:0051539">
    <property type="term" value="F:4 iron, 4 sulfur cluster binding"/>
    <property type="evidence" value="ECO:0007669"/>
    <property type="project" value="TreeGrafter"/>
</dbReference>
<evidence type="ECO:0000313" key="4">
    <source>
        <dbReference type="EMBL" id="ADN51684.1"/>
    </source>
</evidence>
<dbReference type="GeneID" id="9753271"/>
<dbReference type="GO" id="GO:0005506">
    <property type="term" value="F:iron ion binding"/>
    <property type="evidence" value="ECO:0007669"/>
    <property type="project" value="TreeGrafter"/>
</dbReference>
<evidence type="ECO:0000313" key="5">
    <source>
        <dbReference type="Proteomes" id="UP000006681"/>
    </source>
</evidence>
<proteinExistence type="inferred from homology"/>
<dbReference type="GO" id="GO:0070025">
    <property type="term" value="F:carbon monoxide binding"/>
    <property type="evidence" value="ECO:0007669"/>
    <property type="project" value="TreeGrafter"/>
</dbReference>
<name>E1QQS2_VULDI</name>
<dbReference type="NCBIfam" id="TIGR00075">
    <property type="entry name" value="hypD"/>
    <property type="match status" value="1"/>
</dbReference>
<dbReference type="InterPro" id="IPR002780">
    <property type="entry name" value="Hyd_form_HypD"/>
</dbReference>
<evidence type="ECO:0000256" key="1">
    <source>
        <dbReference type="ARBA" id="ARBA00007888"/>
    </source>
</evidence>
<dbReference type="EMBL" id="CP002100">
    <property type="protein sequence ID" value="ADN51684.1"/>
    <property type="molecule type" value="Genomic_DNA"/>
</dbReference>
<dbReference type="InterPro" id="IPR042243">
    <property type="entry name" value="HypD_1"/>
</dbReference>
<dbReference type="HOGENOM" id="CLU_048562_1_0_2"/>
<keyword evidence="5" id="KW-1185">Reference proteome</keyword>
<protein>
    <submittedName>
        <fullName evidence="4">Hydrogenase formation HypD protein</fullName>
    </submittedName>
</protein>
<comment type="similarity">
    <text evidence="1">Belongs to the HypD family.</text>
</comment>
<organism evidence="4 5">
    <name type="scientific">Vulcanisaeta distributa (strain DSM 14429 / JCM 11212 / NBRC 100878 / IC-017)</name>
    <dbReference type="NCBI Taxonomy" id="572478"/>
    <lineage>
        <taxon>Archaea</taxon>
        <taxon>Thermoproteota</taxon>
        <taxon>Thermoprotei</taxon>
        <taxon>Thermoproteales</taxon>
        <taxon>Thermoproteaceae</taxon>
        <taxon>Vulcanisaeta</taxon>
    </lineage>
</organism>